<comment type="caution">
    <text evidence="4">Lacks conserved residue(s) required for the propagation of feature annotation.</text>
</comment>
<evidence type="ECO:0000313" key="6">
    <source>
        <dbReference type="EMBL" id="MDM8156821.1"/>
    </source>
</evidence>
<evidence type="ECO:0000256" key="2">
    <source>
        <dbReference type="ARBA" id="ARBA00022963"/>
    </source>
</evidence>
<feature type="active site" description="Nucleophile" evidence="4">
    <location>
        <position position="40"/>
    </location>
</feature>
<feature type="short sequence motif" description="GXSXG" evidence="4">
    <location>
        <begin position="38"/>
        <end position="42"/>
    </location>
</feature>
<dbReference type="InterPro" id="IPR050301">
    <property type="entry name" value="NTE"/>
</dbReference>
<dbReference type="InterPro" id="IPR002641">
    <property type="entry name" value="PNPLA_dom"/>
</dbReference>
<reference evidence="6 7" key="2">
    <citation type="submission" date="2023-06" db="EMBL/GenBank/DDBJ databases">
        <title>Identification and characterization of horizontal gene transfer across gut microbiota members of farm animals based on homology search.</title>
        <authorList>
            <person name="Schwarzerova J."/>
            <person name="Nykrynova M."/>
            <person name="Jureckova K."/>
            <person name="Cejkova D."/>
            <person name="Rychlik I."/>
        </authorList>
    </citation>
    <scope>NUCLEOTIDE SEQUENCE [LARGE SCALE GENOMIC DNA]</scope>
    <source>
        <strain evidence="6 7">ET39</strain>
    </source>
</reference>
<accession>A0ABT7UB05</accession>
<keyword evidence="1 4" id="KW-0378">Hydrolase</keyword>
<evidence type="ECO:0000259" key="5">
    <source>
        <dbReference type="PROSITE" id="PS51635"/>
    </source>
</evidence>
<keyword evidence="7" id="KW-1185">Reference proteome</keyword>
<evidence type="ECO:0000256" key="3">
    <source>
        <dbReference type="ARBA" id="ARBA00023098"/>
    </source>
</evidence>
<dbReference type="EMBL" id="JAUDCG010000013">
    <property type="protein sequence ID" value="MDM8156821.1"/>
    <property type="molecule type" value="Genomic_DNA"/>
</dbReference>
<dbReference type="RefSeq" id="WP_289607288.1">
    <property type="nucleotide sequence ID" value="NZ_JAUDCG010000013.1"/>
</dbReference>
<dbReference type="Gene3D" id="3.40.1090.10">
    <property type="entry name" value="Cytosolic phospholipase A2 catalytic domain"/>
    <property type="match status" value="1"/>
</dbReference>
<comment type="caution">
    <text evidence="6">The sequence shown here is derived from an EMBL/GenBank/DDBJ whole genome shotgun (WGS) entry which is preliminary data.</text>
</comment>
<reference evidence="7" key="1">
    <citation type="submission" date="2023-06" db="EMBL/GenBank/DDBJ databases">
        <title>Identification and characterization of horizontal gene transfer across gut microbiota members of farm animals based on homology search.</title>
        <authorList>
            <person name="Zeman M."/>
            <person name="Kubasova T."/>
            <person name="Jahodarova E."/>
            <person name="Nykrynova M."/>
            <person name="Rychlik I."/>
        </authorList>
    </citation>
    <scope>NUCLEOTIDE SEQUENCE [LARGE SCALE GENOMIC DNA]</scope>
    <source>
        <strain evidence="7">ET39</strain>
    </source>
</reference>
<dbReference type="InterPro" id="IPR016035">
    <property type="entry name" value="Acyl_Trfase/lysoPLipase"/>
</dbReference>
<name>A0ABT7UB05_9FIRM</name>
<keyword evidence="2 4" id="KW-0442">Lipid degradation</keyword>
<sequence>MVKNVGLICEGGGTKAAYSAGVLQCLLDHEVYLPYTAGISAGAEILLAYVSRQRERLFVTGVESASQKSAVGIRPLIHERGLFGIQATCDFIEKHAPLDIETFFGSETQLDIGLYNLDTNQIEYFDKSYFDPKEQTLVKAACALFLLTRPYQFQGHQYMDAGLIDMIPIEQSIRRGNKKHIFISTKEENYVRKPAPNWQLRAAGLFYPGNKEVKENLRKRHIRYEEQWGKVKQLEEEGKALILRPHKDLGITRYTTDRKLLEPWFQLGYDETEERMDEIRAFIREE</sequence>
<dbReference type="SUPFAM" id="SSF52151">
    <property type="entry name" value="FabD/lysophospholipase-like"/>
    <property type="match status" value="1"/>
</dbReference>
<evidence type="ECO:0000256" key="1">
    <source>
        <dbReference type="ARBA" id="ARBA00022801"/>
    </source>
</evidence>
<protein>
    <submittedName>
        <fullName evidence="6">Patatin family protein</fullName>
    </submittedName>
</protein>
<dbReference type="PROSITE" id="PS51635">
    <property type="entry name" value="PNPLA"/>
    <property type="match status" value="1"/>
</dbReference>
<feature type="domain" description="PNPLA" evidence="5">
    <location>
        <begin position="7"/>
        <end position="173"/>
    </location>
</feature>
<organism evidence="6 7">
    <name type="scientific">Amedibacillus dolichus</name>
    <dbReference type="NCBI Taxonomy" id="31971"/>
    <lineage>
        <taxon>Bacteria</taxon>
        <taxon>Bacillati</taxon>
        <taxon>Bacillota</taxon>
        <taxon>Erysipelotrichia</taxon>
        <taxon>Erysipelotrichales</taxon>
        <taxon>Erysipelotrichaceae</taxon>
        <taxon>Amedibacillus</taxon>
    </lineage>
</organism>
<proteinExistence type="predicted"/>
<dbReference type="InterPro" id="IPR045943">
    <property type="entry name" value="DUF6363"/>
</dbReference>
<evidence type="ECO:0000256" key="4">
    <source>
        <dbReference type="PROSITE-ProRule" id="PRU01161"/>
    </source>
</evidence>
<evidence type="ECO:0000313" key="7">
    <source>
        <dbReference type="Proteomes" id="UP001529340"/>
    </source>
</evidence>
<dbReference type="PANTHER" id="PTHR14226">
    <property type="entry name" value="NEUROPATHY TARGET ESTERASE/SWISS CHEESE D.MELANOGASTER"/>
    <property type="match status" value="1"/>
</dbReference>
<dbReference type="PANTHER" id="PTHR14226:SF25">
    <property type="entry name" value="PHOSPHOESTERASE"/>
    <property type="match status" value="1"/>
</dbReference>
<gene>
    <name evidence="6" type="ORF">QUV96_04110</name>
</gene>
<dbReference type="Pfam" id="PF19890">
    <property type="entry name" value="DUF6363"/>
    <property type="match status" value="1"/>
</dbReference>
<reference evidence="6 7" key="3">
    <citation type="submission" date="2023-06" db="EMBL/GenBank/DDBJ databases">
        <authorList>
            <person name="Zeman M."/>
            <person name="Kubasova T."/>
            <person name="Jahodarova E."/>
            <person name="Nykrynova M."/>
            <person name="Rychlik I."/>
        </authorList>
    </citation>
    <scope>NUCLEOTIDE SEQUENCE [LARGE SCALE GENOMIC DNA]</scope>
    <source>
        <strain evidence="6 7">ET39</strain>
    </source>
</reference>
<dbReference type="Proteomes" id="UP001529340">
    <property type="component" value="Unassembled WGS sequence"/>
</dbReference>
<dbReference type="CDD" id="cd07208">
    <property type="entry name" value="Pat_hypo_Ecoli_yjju_like"/>
    <property type="match status" value="1"/>
</dbReference>
<keyword evidence="3 4" id="KW-0443">Lipid metabolism</keyword>
<feature type="active site" description="Proton acceptor" evidence="4">
    <location>
        <position position="160"/>
    </location>
</feature>
<dbReference type="Pfam" id="PF01734">
    <property type="entry name" value="Patatin"/>
    <property type="match status" value="1"/>
</dbReference>
<dbReference type="InterPro" id="IPR037483">
    <property type="entry name" value="YjjU-like"/>
</dbReference>